<gene>
    <name evidence="2" type="ORF">PLOB_00023535</name>
</gene>
<dbReference type="PANTHER" id="PTHR10292">
    <property type="entry name" value="CLATHRIN HEAVY CHAIN RELATED"/>
    <property type="match status" value="1"/>
</dbReference>
<reference evidence="2 3" key="1">
    <citation type="submission" date="2022-05" db="EMBL/GenBank/DDBJ databases">
        <authorList>
            <consortium name="Genoscope - CEA"/>
            <person name="William W."/>
        </authorList>
    </citation>
    <scope>NUCLEOTIDE SEQUENCE [LARGE SCALE GENOMIC DNA]</scope>
</reference>
<dbReference type="Gene3D" id="1.25.40.30">
    <property type="match status" value="1"/>
</dbReference>
<dbReference type="EMBL" id="CALNXK010000028">
    <property type="protein sequence ID" value="CAH3115267.1"/>
    <property type="molecule type" value="Genomic_DNA"/>
</dbReference>
<accession>A0ABN8NMH6</accession>
<dbReference type="Proteomes" id="UP001159405">
    <property type="component" value="Unassembled WGS sequence"/>
</dbReference>
<proteinExistence type="predicted"/>
<feature type="coiled-coil region" evidence="1">
    <location>
        <begin position="182"/>
        <end position="209"/>
    </location>
</feature>
<dbReference type="PANTHER" id="PTHR10292:SF11">
    <property type="entry name" value="CLATHRIN HEAVY CHAIN LINKER DOMAIN-CONTAINING PROTEIN 1"/>
    <property type="match status" value="1"/>
</dbReference>
<dbReference type="InterPro" id="IPR016024">
    <property type="entry name" value="ARM-type_fold"/>
</dbReference>
<keyword evidence="1" id="KW-0175">Coiled coil</keyword>
<organism evidence="2 3">
    <name type="scientific">Porites lobata</name>
    <dbReference type="NCBI Taxonomy" id="104759"/>
    <lineage>
        <taxon>Eukaryota</taxon>
        <taxon>Metazoa</taxon>
        <taxon>Cnidaria</taxon>
        <taxon>Anthozoa</taxon>
        <taxon>Hexacorallia</taxon>
        <taxon>Scleractinia</taxon>
        <taxon>Fungiina</taxon>
        <taxon>Poritidae</taxon>
        <taxon>Porites</taxon>
    </lineage>
</organism>
<sequence>AEYEECIEAIERGQREAVFLSGKLASTLMQPETISRNLKRRGDELELKIKLLKVLNQSYPLYCEQQRPGAARFVHTHRTSCRRGWSRGFGALNSNPHSCIYFRLSVFQYSLLLVHFHDWPNWCSFLTWDHSRNALRSYFLPSFTVEQLTNTAFLTKKLADLKSRVAVVKLEHKTRFVPKALKRQLFKRLREKEEIKEELLSKREKLKMKIMSNQLSMAVQVEANKSKTRPVVYRGAFGNIAIAIKQTKETMEKADEMCQETKDGPETIADSQSSICILGEVDTIRTENAQLFEEKVALEQENNEVLSDPAKDREAEFILEYIENFFELFEEGKVEEAVLHAAHSPKGVLRTMETLKQFKEYDASHGDSLLFVAYWEALLPTVATGCNKPSEWETIECIKCLLDKNRVDLLTHWIAQDLVR</sequence>
<dbReference type="Pfam" id="PF13838">
    <property type="entry name" value="Clathrin_H_link"/>
    <property type="match status" value="1"/>
</dbReference>
<dbReference type="SUPFAM" id="SSF48371">
    <property type="entry name" value="ARM repeat"/>
    <property type="match status" value="1"/>
</dbReference>
<comment type="caution">
    <text evidence="2">The sequence shown here is derived from an EMBL/GenBank/DDBJ whole genome shotgun (WGS) entry which is preliminary data.</text>
</comment>
<feature type="non-terminal residue" evidence="2">
    <location>
        <position position="1"/>
    </location>
</feature>
<keyword evidence="3" id="KW-1185">Reference proteome</keyword>
<evidence type="ECO:0000313" key="3">
    <source>
        <dbReference type="Proteomes" id="UP001159405"/>
    </source>
</evidence>
<evidence type="ECO:0000313" key="2">
    <source>
        <dbReference type="EMBL" id="CAH3115267.1"/>
    </source>
</evidence>
<feature type="coiled-coil region" evidence="1">
    <location>
        <begin position="281"/>
        <end position="308"/>
    </location>
</feature>
<protein>
    <submittedName>
        <fullName evidence="2">Uncharacterized protein</fullName>
    </submittedName>
</protein>
<evidence type="ECO:0000256" key="1">
    <source>
        <dbReference type="SAM" id="Coils"/>
    </source>
</evidence>
<dbReference type="InterPro" id="IPR012331">
    <property type="entry name" value="Clathrin_H-chain_linker"/>
</dbReference>
<name>A0ABN8NMH6_9CNID</name>